<dbReference type="PANTHER" id="PTHR32134">
    <property type="entry name" value="FNIP REPEAT-CONTAINING PROTEIN"/>
    <property type="match status" value="1"/>
</dbReference>
<name>D3AX93_HETP5</name>
<reference evidence="1 2" key="1">
    <citation type="journal article" date="2011" name="Genome Res.">
        <title>Phylogeny-wide analysis of social amoeba genomes highlights ancient origins for complex intercellular communication.</title>
        <authorList>
            <person name="Heidel A.J."/>
            <person name="Lawal H.M."/>
            <person name="Felder M."/>
            <person name="Schilde C."/>
            <person name="Helps N.R."/>
            <person name="Tunggal B."/>
            <person name="Rivero F."/>
            <person name="John U."/>
            <person name="Schleicher M."/>
            <person name="Eichinger L."/>
            <person name="Platzer M."/>
            <person name="Noegel A.A."/>
            <person name="Schaap P."/>
            <person name="Gloeckner G."/>
        </authorList>
    </citation>
    <scope>NUCLEOTIDE SEQUENCE [LARGE SCALE GENOMIC DNA]</scope>
    <source>
        <strain evidence="2">ATCC 26659 / Pp 5 / PN500</strain>
    </source>
</reference>
<gene>
    <name evidence="1" type="ORF">PPL_00724</name>
</gene>
<evidence type="ECO:0000313" key="1">
    <source>
        <dbReference type="EMBL" id="EFA86162.1"/>
    </source>
</evidence>
<dbReference type="SUPFAM" id="SSF52058">
    <property type="entry name" value="L domain-like"/>
    <property type="match status" value="1"/>
</dbReference>
<keyword evidence="2" id="KW-1185">Reference proteome</keyword>
<evidence type="ECO:0000313" key="2">
    <source>
        <dbReference type="Proteomes" id="UP000001396"/>
    </source>
</evidence>
<dbReference type="GeneID" id="31356255"/>
<dbReference type="InterPro" id="IPR051251">
    <property type="entry name" value="STK_FNIP-Repeat"/>
</dbReference>
<dbReference type="RefSeq" id="XP_020438267.1">
    <property type="nucleotide sequence ID" value="XM_020571744.1"/>
</dbReference>
<organism evidence="1 2">
    <name type="scientific">Heterostelium pallidum (strain ATCC 26659 / Pp 5 / PN500)</name>
    <name type="common">Cellular slime mold</name>
    <name type="synonym">Polysphondylium pallidum</name>
    <dbReference type="NCBI Taxonomy" id="670386"/>
    <lineage>
        <taxon>Eukaryota</taxon>
        <taxon>Amoebozoa</taxon>
        <taxon>Evosea</taxon>
        <taxon>Eumycetozoa</taxon>
        <taxon>Dictyostelia</taxon>
        <taxon>Acytosteliales</taxon>
        <taxon>Acytosteliaceae</taxon>
        <taxon>Heterostelium</taxon>
    </lineage>
</organism>
<proteinExistence type="predicted"/>
<dbReference type="EMBL" id="ADBJ01000003">
    <property type="protein sequence ID" value="EFA86162.1"/>
    <property type="molecule type" value="Genomic_DNA"/>
</dbReference>
<dbReference type="Pfam" id="PF05725">
    <property type="entry name" value="FNIP"/>
    <property type="match status" value="3"/>
</dbReference>
<comment type="caution">
    <text evidence="1">The sequence shown here is derived from an EMBL/GenBank/DDBJ whole genome shotgun (WGS) entry which is preliminary data.</text>
</comment>
<dbReference type="Proteomes" id="UP000001396">
    <property type="component" value="Unassembled WGS sequence"/>
</dbReference>
<protein>
    <recommendedName>
        <fullName evidence="3">FNIP repeat-containing protein</fullName>
    </recommendedName>
</protein>
<sequence>MSNNIKHNFKDNNDIVNNLNNKLANLSNSNNTFVNLSHLLLKKIVGYLDDMFQQMLFTMVCKKWYEERYKYLVLKVGLSNERDDLVHLKSFSTCVTTESHRFQLVVISEDDFGYYHDEYHLYYKTATDPSTILKPNTYSLMLNRYVDIDISLFKDVLENCANCRSISLAKYQKPLNSNSFPKNLEKLELIGYLLPLENGSLPNGLKILKFKYSYYLPMSASVFPTTLTELIFADGYQFELAVGGGDSKVLPQSLTKIKHCPVSWIKYLKYLPNLRYLSFDGYCRDGVLEPGSLPSTLTTLDFGESIFRLSGASIIPSSVRHLNLGGCIIDLALNVLPFDAHYDYLCALEFHAPILPNQLPPNIKELQLTRYNKPLVPGSLPVGIEVLKLPYIDSEKLLVGTIPNTVKKLSLFLYEQEQRFPIECIPNSIETLDLGKYNLDFDFKMIIDINNNDDHVDVISNSNNSFVNLSHLLLEKIVGNLDDMLDQSEN</sequence>
<accession>D3AX93</accession>
<dbReference type="InterPro" id="IPR008615">
    <property type="entry name" value="FNIP"/>
</dbReference>
<dbReference type="PANTHER" id="PTHR32134:SF92">
    <property type="entry name" value="FNIP REPEAT-CONTAINING PROTEIN"/>
    <property type="match status" value="1"/>
</dbReference>
<dbReference type="AlphaFoldDB" id="D3AX93"/>
<dbReference type="InParanoid" id="D3AX93"/>
<evidence type="ECO:0008006" key="3">
    <source>
        <dbReference type="Google" id="ProtNLM"/>
    </source>
</evidence>
<dbReference type="FunCoup" id="D3AX93">
    <property type="interactions" value="162"/>
</dbReference>